<evidence type="ECO:0000313" key="2">
    <source>
        <dbReference type="EMBL" id="KAK1678829.1"/>
    </source>
</evidence>
<protein>
    <submittedName>
        <fullName evidence="2">Uncharacterized protein</fullName>
    </submittedName>
</protein>
<evidence type="ECO:0000256" key="1">
    <source>
        <dbReference type="SAM" id="MobiDB-lite"/>
    </source>
</evidence>
<gene>
    <name evidence="2" type="ORF">QYE76_039677</name>
</gene>
<comment type="caution">
    <text evidence="2">The sequence shown here is derived from an EMBL/GenBank/DDBJ whole genome shotgun (WGS) entry which is preliminary data.</text>
</comment>
<organism evidence="2 3">
    <name type="scientific">Lolium multiflorum</name>
    <name type="common">Italian ryegrass</name>
    <name type="synonym">Lolium perenne subsp. multiflorum</name>
    <dbReference type="NCBI Taxonomy" id="4521"/>
    <lineage>
        <taxon>Eukaryota</taxon>
        <taxon>Viridiplantae</taxon>
        <taxon>Streptophyta</taxon>
        <taxon>Embryophyta</taxon>
        <taxon>Tracheophyta</taxon>
        <taxon>Spermatophyta</taxon>
        <taxon>Magnoliopsida</taxon>
        <taxon>Liliopsida</taxon>
        <taxon>Poales</taxon>
        <taxon>Poaceae</taxon>
        <taxon>BOP clade</taxon>
        <taxon>Pooideae</taxon>
        <taxon>Poodae</taxon>
        <taxon>Poeae</taxon>
        <taxon>Poeae Chloroplast Group 2 (Poeae type)</taxon>
        <taxon>Loliodinae</taxon>
        <taxon>Loliinae</taxon>
        <taxon>Lolium</taxon>
    </lineage>
</organism>
<name>A0AAD8WSE5_LOLMU</name>
<evidence type="ECO:0000313" key="3">
    <source>
        <dbReference type="Proteomes" id="UP001231189"/>
    </source>
</evidence>
<feature type="region of interest" description="Disordered" evidence="1">
    <location>
        <begin position="53"/>
        <end position="73"/>
    </location>
</feature>
<reference evidence="2" key="1">
    <citation type="submission" date="2023-07" db="EMBL/GenBank/DDBJ databases">
        <title>A chromosome-level genome assembly of Lolium multiflorum.</title>
        <authorList>
            <person name="Chen Y."/>
            <person name="Copetti D."/>
            <person name="Kolliker R."/>
            <person name="Studer B."/>
        </authorList>
    </citation>
    <scope>NUCLEOTIDE SEQUENCE</scope>
    <source>
        <strain evidence="2">02402/16</strain>
        <tissue evidence="2">Leaf</tissue>
    </source>
</reference>
<keyword evidence="3" id="KW-1185">Reference proteome</keyword>
<dbReference type="EMBL" id="JAUUTY010000002">
    <property type="protein sequence ID" value="KAK1678829.1"/>
    <property type="molecule type" value="Genomic_DNA"/>
</dbReference>
<dbReference type="AlphaFoldDB" id="A0AAD8WSE5"/>
<dbReference type="Proteomes" id="UP001231189">
    <property type="component" value="Unassembled WGS sequence"/>
</dbReference>
<accession>A0AAD8WSE5</accession>
<proteinExistence type="predicted"/>
<sequence>MEDAVTPSRKAKSMIKLKKELTLVERALKTNEHVGRCDATKARAAQAAATQAREEAKVKRGLKQPLGGNDHMF</sequence>